<dbReference type="EMBL" id="LXQA010948706">
    <property type="protein sequence ID" value="MCI78342.1"/>
    <property type="molecule type" value="Genomic_DNA"/>
</dbReference>
<keyword evidence="2" id="KW-1185">Reference proteome</keyword>
<organism evidence="1 2">
    <name type="scientific">Trifolium medium</name>
    <dbReference type="NCBI Taxonomy" id="97028"/>
    <lineage>
        <taxon>Eukaryota</taxon>
        <taxon>Viridiplantae</taxon>
        <taxon>Streptophyta</taxon>
        <taxon>Embryophyta</taxon>
        <taxon>Tracheophyta</taxon>
        <taxon>Spermatophyta</taxon>
        <taxon>Magnoliopsida</taxon>
        <taxon>eudicotyledons</taxon>
        <taxon>Gunneridae</taxon>
        <taxon>Pentapetalae</taxon>
        <taxon>rosids</taxon>
        <taxon>fabids</taxon>
        <taxon>Fabales</taxon>
        <taxon>Fabaceae</taxon>
        <taxon>Papilionoideae</taxon>
        <taxon>50 kb inversion clade</taxon>
        <taxon>NPAAA clade</taxon>
        <taxon>Hologalegina</taxon>
        <taxon>IRL clade</taxon>
        <taxon>Trifolieae</taxon>
        <taxon>Trifolium</taxon>
    </lineage>
</organism>
<evidence type="ECO:0000313" key="1">
    <source>
        <dbReference type="EMBL" id="MCI78342.1"/>
    </source>
</evidence>
<dbReference type="Proteomes" id="UP000265520">
    <property type="component" value="Unassembled WGS sequence"/>
</dbReference>
<evidence type="ECO:0000313" key="2">
    <source>
        <dbReference type="Proteomes" id="UP000265520"/>
    </source>
</evidence>
<dbReference type="AlphaFoldDB" id="A0A392UT80"/>
<gene>
    <name evidence="1" type="ORF">A2U01_0099612</name>
</gene>
<sequence length="61" mass="6960">MRAAQGLIARCAVMLRMVGKAPVICMPRRRGRRVAPVSWMDASGRFRQWRVAQLHLARRAS</sequence>
<accession>A0A392UT80</accession>
<proteinExistence type="predicted"/>
<protein>
    <submittedName>
        <fullName evidence="1">Uncharacterized protein</fullName>
    </submittedName>
</protein>
<name>A0A392UT80_9FABA</name>
<reference evidence="1 2" key="1">
    <citation type="journal article" date="2018" name="Front. Plant Sci.">
        <title>Red Clover (Trifolium pratense) and Zigzag Clover (T. medium) - A Picture of Genomic Similarities and Differences.</title>
        <authorList>
            <person name="Dluhosova J."/>
            <person name="Istvanek J."/>
            <person name="Nedelnik J."/>
            <person name="Repkova J."/>
        </authorList>
    </citation>
    <scope>NUCLEOTIDE SEQUENCE [LARGE SCALE GENOMIC DNA]</scope>
    <source>
        <strain evidence="2">cv. 10/8</strain>
        <tissue evidence="1">Leaf</tissue>
    </source>
</reference>
<comment type="caution">
    <text evidence="1">The sequence shown here is derived from an EMBL/GenBank/DDBJ whole genome shotgun (WGS) entry which is preliminary data.</text>
</comment>